<evidence type="ECO:0000256" key="10">
    <source>
        <dbReference type="ARBA" id="ARBA00022692"/>
    </source>
</evidence>
<comment type="caution">
    <text evidence="20">The sequence shown here is derived from an EMBL/GenBank/DDBJ whole genome shotgun (WGS) entry which is preliminary data.</text>
</comment>
<dbReference type="UniPathway" id="UPA00148">
    <property type="reaction ID" value="UER00238"/>
</dbReference>
<accession>A0A1T1H9W5</accession>
<evidence type="ECO:0000256" key="14">
    <source>
        <dbReference type="ARBA" id="ARBA00025228"/>
    </source>
</evidence>
<dbReference type="RefSeq" id="WP_160055213.1">
    <property type="nucleotide sequence ID" value="NZ_FXTS01000006.1"/>
</dbReference>
<keyword evidence="13 19" id="KW-0472">Membrane</keyword>
<feature type="transmembrane region" description="Helical" evidence="19">
    <location>
        <begin position="193"/>
        <end position="222"/>
    </location>
</feature>
<dbReference type="AlphaFoldDB" id="A0A1T1H9W5"/>
<feature type="transmembrane region" description="Helical" evidence="19">
    <location>
        <begin position="74"/>
        <end position="91"/>
    </location>
</feature>
<organism evidence="20 21">
    <name type="scientific">Oceanospirillum linum</name>
    <dbReference type="NCBI Taxonomy" id="966"/>
    <lineage>
        <taxon>Bacteria</taxon>
        <taxon>Pseudomonadati</taxon>
        <taxon>Pseudomonadota</taxon>
        <taxon>Gammaproteobacteria</taxon>
        <taxon>Oceanospirillales</taxon>
        <taxon>Oceanospirillaceae</taxon>
        <taxon>Oceanospirillum</taxon>
    </lineage>
</organism>
<evidence type="ECO:0000256" key="6">
    <source>
        <dbReference type="ARBA" id="ARBA00015850"/>
    </source>
</evidence>
<dbReference type="GO" id="GO:0051073">
    <property type="term" value="F:adenosylcobinamide-GDP ribazoletransferase activity"/>
    <property type="evidence" value="ECO:0007669"/>
    <property type="project" value="UniProtKB-UniRule"/>
</dbReference>
<protein>
    <recommendedName>
        <fullName evidence="6 19">Adenosylcobinamide-GDP ribazoletransferase</fullName>
        <ecNumber evidence="5 19">2.7.8.26</ecNumber>
    </recommendedName>
    <alternativeName>
        <fullName evidence="16 19">Cobalamin synthase</fullName>
    </alternativeName>
    <alternativeName>
        <fullName evidence="15 19">Cobalamin-5'-phosphate synthase</fullName>
    </alternativeName>
</protein>
<comment type="pathway">
    <text evidence="3 19">Cofactor biosynthesis; adenosylcobalamin biosynthesis; adenosylcobalamin from cob(II)yrinate a,c-diamide: step 7/7.</text>
</comment>
<evidence type="ECO:0000256" key="1">
    <source>
        <dbReference type="ARBA" id="ARBA00001946"/>
    </source>
</evidence>
<gene>
    <name evidence="19" type="primary">cobS</name>
    <name evidence="20" type="ORF">BTA35_0211960</name>
</gene>
<dbReference type="PANTHER" id="PTHR34148">
    <property type="entry name" value="ADENOSYLCOBINAMIDE-GDP RIBAZOLETRANSFERASE"/>
    <property type="match status" value="1"/>
</dbReference>
<evidence type="ECO:0000256" key="2">
    <source>
        <dbReference type="ARBA" id="ARBA00004651"/>
    </source>
</evidence>
<dbReference type="GO" id="GO:0008818">
    <property type="term" value="F:cobalamin 5'-phosphate synthase activity"/>
    <property type="evidence" value="ECO:0007669"/>
    <property type="project" value="UniProtKB-UniRule"/>
</dbReference>
<keyword evidence="7 19" id="KW-1003">Cell membrane</keyword>
<evidence type="ECO:0000256" key="19">
    <source>
        <dbReference type="HAMAP-Rule" id="MF_00719"/>
    </source>
</evidence>
<dbReference type="GO" id="GO:0005886">
    <property type="term" value="C:plasma membrane"/>
    <property type="evidence" value="ECO:0007669"/>
    <property type="project" value="UniProtKB-SubCell"/>
</dbReference>
<comment type="cofactor">
    <cofactor evidence="1 19">
        <name>Mg(2+)</name>
        <dbReference type="ChEBI" id="CHEBI:18420"/>
    </cofactor>
</comment>
<comment type="catalytic activity">
    <reaction evidence="17 19">
        <text>alpha-ribazole + adenosylcob(III)inamide-GDP = adenosylcob(III)alamin + GMP + H(+)</text>
        <dbReference type="Rhea" id="RHEA:16049"/>
        <dbReference type="ChEBI" id="CHEBI:10329"/>
        <dbReference type="ChEBI" id="CHEBI:15378"/>
        <dbReference type="ChEBI" id="CHEBI:18408"/>
        <dbReference type="ChEBI" id="CHEBI:58115"/>
        <dbReference type="ChEBI" id="CHEBI:60487"/>
        <dbReference type="EC" id="2.7.8.26"/>
    </reaction>
</comment>
<evidence type="ECO:0000256" key="9">
    <source>
        <dbReference type="ARBA" id="ARBA00022679"/>
    </source>
</evidence>
<evidence type="ECO:0000313" key="21">
    <source>
        <dbReference type="Proteomes" id="UP000190064"/>
    </source>
</evidence>
<dbReference type="Pfam" id="PF02654">
    <property type="entry name" value="CobS"/>
    <property type="match status" value="1"/>
</dbReference>
<evidence type="ECO:0000256" key="5">
    <source>
        <dbReference type="ARBA" id="ARBA00013200"/>
    </source>
</evidence>
<dbReference type="EC" id="2.7.8.26" evidence="5 19"/>
<evidence type="ECO:0000256" key="18">
    <source>
        <dbReference type="ARBA" id="ARBA00049504"/>
    </source>
</evidence>
<evidence type="ECO:0000256" key="3">
    <source>
        <dbReference type="ARBA" id="ARBA00004663"/>
    </source>
</evidence>
<feature type="transmembrane region" description="Helical" evidence="19">
    <location>
        <begin position="13"/>
        <end position="32"/>
    </location>
</feature>
<evidence type="ECO:0000256" key="16">
    <source>
        <dbReference type="ARBA" id="ARBA00032853"/>
    </source>
</evidence>
<evidence type="ECO:0000256" key="15">
    <source>
        <dbReference type="ARBA" id="ARBA00032605"/>
    </source>
</evidence>
<feature type="transmembrane region" description="Helical" evidence="19">
    <location>
        <begin position="149"/>
        <end position="173"/>
    </location>
</feature>
<evidence type="ECO:0000313" key="20">
    <source>
        <dbReference type="EMBL" id="OOV86605.1"/>
    </source>
</evidence>
<evidence type="ECO:0000256" key="13">
    <source>
        <dbReference type="ARBA" id="ARBA00023136"/>
    </source>
</evidence>
<name>A0A1T1H9W5_OCELI</name>
<comment type="subcellular location">
    <subcellularLocation>
        <location evidence="2 19">Cell membrane</location>
        <topology evidence="2 19">Multi-pass membrane protein</topology>
    </subcellularLocation>
</comment>
<evidence type="ECO:0000256" key="8">
    <source>
        <dbReference type="ARBA" id="ARBA00022573"/>
    </source>
</evidence>
<keyword evidence="11 19" id="KW-0460">Magnesium</keyword>
<dbReference type="HAMAP" id="MF_00719">
    <property type="entry name" value="CobS"/>
    <property type="match status" value="1"/>
</dbReference>
<dbReference type="Proteomes" id="UP000190064">
    <property type="component" value="Unassembled WGS sequence"/>
</dbReference>
<proteinExistence type="inferred from homology"/>
<dbReference type="GO" id="GO:0009236">
    <property type="term" value="P:cobalamin biosynthetic process"/>
    <property type="evidence" value="ECO:0007669"/>
    <property type="project" value="UniProtKB-UniRule"/>
</dbReference>
<comment type="catalytic activity">
    <reaction evidence="18 19">
        <text>alpha-ribazole 5'-phosphate + adenosylcob(III)inamide-GDP = adenosylcob(III)alamin 5'-phosphate + GMP + H(+)</text>
        <dbReference type="Rhea" id="RHEA:23560"/>
        <dbReference type="ChEBI" id="CHEBI:15378"/>
        <dbReference type="ChEBI" id="CHEBI:57918"/>
        <dbReference type="ChEBI" id="CHEBI:58115"/>
        <dbReference type="ChEBI" id="CHEBI:60487"/>
        <dbReference type="ChEBI" id="CHEBI:60493"/>
        <dbReference type="EC" id="2.7.8.26"/>
    </reaction>
</comment>
<keyword evidence="12 19" id="KW-1133">Transmembrane helix</keyword>
<sequence length="262" mass="28833">MATDSETGHFWRFQWQLLLAAVVLFTRIPIWKKIPDEALQLSRAARFLPVIGILVGGLSALSFLGFYAIWHNSWLALLLSTIVGILLTGAFHEDGFVDSCDGFGGGWQKEQVLAIMKDSRIGTYGALGLGLMLTVKLSALHLIPVERVAYAIVLGHTLSRSFSASFMYGLSYVRDEADRKISGHSDQLTLKELAFIAAIGLSGLLFLSILHSVILLLVLFLLQRGLRWYWSRRIGGYTGDCLGGAQQLAEAFIYLVLAATLN</sequence>
<keyword evidence="10 19" id="KW-0812">Transmembrane</keyword>
<comment type="function">
    <text evidence="14 19">Joins adenosylcobinamide-GDP and alpha-ribazole to generate adenosylcobalamin (Ado-cobalamin). Also synthesizes adenosylcobalamin 5'-phosphate from adenosylcobinamide-GDP and alpha-ribazole 5'-phosphate.</text>
</comment>
<dbReference type="STRING" id="966.BTA35_0211960"/>
<feature type="transmembrane region" description="Helical" evidence="19">
    <location>
        <begin position="44"/>
        <end position="68"/>
    </location>
</feature>
<evidence type="ECO:0000256" key="17">
    <source>
        <dbReference type="ARBA" id="ARBA00048623"/>
    </source>
</evidence>
<evidence type="ECO:0000256" key="11">
    <source>
        <dbReference type="ARBA" id="ARBA00022842"/>
    </source>
</evidence>
<keyword evidence="8 19" id="KW-0169">Cobalamin biosynthesis</keyword>
<comment type="similarity">
    <text evidence="4 19">Belongs to the CobS family.</text>
</comment>
<dbReference type="InterPro" id="IPR003805">
    <property type="entry name" value="CobS"/>
</dbReference>
<evidence type="ECO:0000256" key="12">
    <source>
        <dbReference type="ARBA" id="ARBA00022989"/>
    </source>
</evidence>
<dbReference type="EMBL" id="MTSD02000005">
    <property type="protein sequence ID" value="OOV86605.1"/>
    <property type="molecule type" value="Genomic_DNA"/>
</dbReference>
<evidence type="ECO:0000256" key="7">
    <source>
        <dbReference type="ARBA" id="ARBA00022475"/>
    </source>
</evidence>
<keyword evidence="21" id="KW-1185">Reference proteome</keyword>
<feature type="transmembrane region" description="Helical" evidence="19">
    <location>
        <begin position="121"/>
        <end position="143"/>
    </location>
</feature>
<dbReference type="PANTHER" id="PTHR34148:SF1">
    <property type="entry name" value="ADENOSYLCOBINAMIDE-GDP RIBAZOLETRANSFERASE"/>
    <property type="match status" value="1"/>
</dbReference>
<evidence type="ECO:0000256" key="4">
    <source>
        <dbReference type="ARBA" id="ARBA00010561"/>
    </source>
</evidence>
<reference evidence="20" key="1">
    <citation type="submission" date="2017-02" db="EMBL/GenBank/DDBJ databases">
        <title>Draft Genome Sequence of the Salt Water Bacterium Oceanospirillum linum ATCC 11336.</title>
        <authorList>
            <person name="Trachtenberg A.M."/>
            <person name="Carney J.G."/>
            <person name="Linnane J.D."/>
            <person name="Rheaume B.A."/>
            <person name="Pitts N.L."/>
            <person name="Mykles D.L."/>
            <person name="Maclea K.S."/>
        </authorList>
    </citation>
    <scope>NUCLEOTIDE SEQUENCE [LARGE SCALE GENOMIC DNA]</scope>
    <source>
        <strain evidence="20">ATCC 11336</strain>
    </source>
</reference>
<keyword evidence="9 19" id="KW-0808">Transferase</keyword>